<name>A0A0A5GF26_9BACI</name>
<protein>
    <submittedName>
        <fullName evidence="1">Uncharacterized protein</fullName>
    </submittedName>
</protein>
<keyword evidence="2" id="KW-1185">Reference proteome</keyword>
<dbReference type="Proteomes" id="UP000030528">
    <property type="component" value="Unassembled WGS sequence"/>
</dbReference>
<organism evidence="1 2">
    <name type="scientific">Pontibacillus halophilus JSM 076056 = DSM 19796</name>
    <dbReference type="NCBI Taxonomy" id="1385510"/>
    <lineage>
        <taxon>Bacteria</taxon>
        <taxon>Bacillati</taxon>
        <taxon>Bacillota</taxon>
        <taxon>Bacilli</taxon>
        <taxon>Bacillales</taxon>
        <taxon>Bacillaceae</taxon>
        <taxon>Pontibacillus</taxon>
    </lineage>
</organism>
<evidence type="ECO:0000313" key="1">
    <source>
        <dbReference type="EMBL" id="KGX89823.1"/>
    </source>
</evidence>
<comment type="caution">
    <text evidence="1">The sequence shown here is derived from an EMBL/GenBank/DDBJ whole genome shotgun (WGS) entry which is preliminary data.</text>
</comment>
<reference evidence="1 2" key="1">
    <citation type="submission" date="2013-08" db="EMBL/GenBank/DDBJ databases">
        <authorList>
            <person name="Huang J."/>
            <person name="Wang G."/>
        </authorList>
    </citation>
    <scope>NUCLEOTIDE SEQUENCE [LARGE SCALE GENOMIC DNA]</scope>
    <source>
        <strain evidence="1 2">JSM 076056</strain>
    </source>
</reference>
<dbReference type="EMBL" id="AVPE01000019">
    <property type="protein sequence ID" value="KGX89823.1"/>
    <property type="molecule type" value="Genomic_DNA"/>
</dbReference>
<accession>A0A0A5GF26</accession>
<dbReference type="AlphaFoldDB" id="A0A0A5GF26"/>
<sequence length="32" mass="3578">MEVLKDNDIVGGSNNGDFEQWILEIKREAEGA</sequence>
<gene>
    <name evidence="1" type="ORF">N781_08890</name>
</gene>
<evidence type="ECO:0000313" key="2">
    <source>
        <dbReference type="Proteomes" id="UP000030528"/>
    </source>
</evidence>
<proteinExistence type="predicted"/>